<dbReference type="RefSeq" id="XP_011310089.1">
    <property type="nucleotide sequence ID" value="XM_011311787.1"/>
</dbReference>
<evidence type="ECO:0000313" key="4">
    <source>
        <dbReference type="Proteomes" id="UP000694866"/>
    </source>
</evidence>
<organism evidence="3">
    <name type="scientific">Fopius arisanus</name>
    <dbReference type="NCBI Taxonomy" id="64838"/>
    <lineage>
        <taxon>Eukaryota</taxon>
        <taxon>Metazoa</taxon>
        <taxon>Ecdysozoa</taxon>
        <taxon>Arthropoda</taxon>
        <taxon>Hexapoda</taxon>
        <taxon>Insecta</taxon>
        <taxon>Pterygota</taxon>
        <taxon>Neoptera</taxon>
        <taxon>Endopterygota</taxon>
        <taxon>Hymenoptera</taxon>
        <taxon>Apocrita</taxon>
        <taxon>Ichneumonoidea</taxon>
        <taxon>Braconidae</taxon>
        <taxon>Opiinae</taxon>
        <taxon>Fopius</taxon>
    </lineage>
</organism>
<accession>A0A9R1TIW1</accession>
<reference evidence="3" key="1">
    <citation type="submission" date="2015-01" db="EMBL/GenBank/DDBJ databases">
        <title>Transcriptome Assembly of Fopius arisanus.</title>
        <authorList>
            <person name="Geib S."/>
        </authorList>
    </citation>
    <scope>NUCLEOTIDE SEQUENCE</scope>
</reference>
<evidence type="ECO:0000313" key="3">
    <source>
        <dbReference type="EMBL" id="JAG80657.1"/>
    </source>
</evidence>
<gene>
    <name evidence="5" type="primary">LOC105270684</name>
    <name evidence="3" type="ORF">g.9635</name>
</gene>
<evidence type="ECO:0000313" key="5">
    <source>
        <dbReference type="RefSeq" id="XP_011310089.1"/>
    </source>
</evidence>
<feature type="region of interest" description="Disordered" evidence="2">
    <location>
        <begin position="1"/>
        <end position="39"/>
    </location>
</feature>
<feature type="compositionally biased region" description="Polar residues" evidence="2">
    <location>
        <begin position="7"/>
        <end position="39"/>
    </location>
</feature>
<accession>A0A0C9RQU5</accession>
<dbReference type="EMBL" id="GBYB01010890">
    <property type="protein sequence ID" value="JAG80657.1"/>
    <property type="molecule type" value="Transcribed_RNA"/>
</dbReference>
<feature type="coiled-coil region" evidence="1">
    <location>
        <begin position="217"/>
        <end position="244"/>
    </location>
</feature>
<feature type="region of interest" description="Disordered" evidence="2">
    <location>
        <begin position="276"/>
        <end position="301"/>
    </location>
</feature>
<name>A0A0C9RQU5_9HYME</name>
<dbReference type="KEGG" id="fas:105270684"/>
<dbReference type="OrthoDB" id="7697313at2759"/>
<keyword evidence="4" id="KW-1185">Reference proteome</keyword>
<evidence type="ECO:0000256" key="1">
    <source>
        <dbReference type="SAM" id="Coils"/>
    </source>
</evidence>
<sequence length="301" mass="34177">MSRHLVKTSSTTSPRIDSYSTGGSEKFSSTTSLLPTNAPQDPEFIRILQEDKIKVMRARTAALFNENVYLKTQIHQEQSRTKELEERLIAMEDRLSLKTESSKNIEEQRDEFLNSDLRSSEKPLEFPSLCDFCANKIQKGDSVNPIVFVTKAELSNLMGDMEELRDGLAVREKAWEGMVEREQSYCAQLTRFAQEVIAINQLAENRGNDLETLAGVIEERDAEVKAAQKEILALKKLVAKCEKRNRAIGEAKVENTTTEINERDHKWIESILKQVSTPRSRIKSKGNHYSAPRSAQNSARE</sequence>
<proteinExistence type="predicted"/>
<evidence type="ECO:0000256" key="2">
    <source>
        <dbReference type="SAM" id="MobiDB-lite"/>
    </source>
</evidence>
<dbReference type="AlphaFoldDB" id="A0A0C9RQU5"/>
<dbReference type="GeneID" id="105270684"/>
<protein>
    <submittedName>
        <fullName evidence="3 5">Uncharacterized protein</fullName>
    </submittedName>
</protein>
<reference evidence="5" key="2">
    <citation type="submission" date="2025-04" db="UniProtKB">
        <authorList>
            <consortium name="RefSeq"/>
        </authorList>
    </citation>
    <scope>IDENTIFICATION</scope>
    <source>
        <strain evidence="5">USDA-PBARC FA_bdor</strain>
        <tissue evidence="5">Whole organism</tissue>
    </source>
</reference>
<dbReference type="Proteomes" id="UP000694866">
    <property type="component" value="Unplaced"/>
</dbReference>
<keyword evidence="1" id="KW-0175">Coiled coil</keyword>